<dbReference type="Gene3D" id="3.40.1080.10">
    <property type="entry name" value="Glutaconate Coenzyme A-transferase"/>
    <property type="match status" value="1"/>
</dbReference>
<dbReference type="Pfam" id="PF01144">
    <property type="entry name" value="CoA_trans"/>
    <property type="match status" value="1"/>
</dbReference>
<sequence>MINKIRTAEEAVADIKDGASIMVAGFLGTGTPEILIDALVKKGVKHLTIIANDGGLPEAVTGTTDRGVAKLLSAGMVDHIIASHVGMNPIIGKGMNEGTLQCTLVPQGTLAEKIRAAGAGLGGVLTPTGVGTIIQTGEKVSTGEREISISEKKEVLNIDGKDYLLEKPLHADFAFCRASICDNYGNFSCKKATKNFNHVMAMAADTVLLASEKIVEVGEVDVDTFTTAGVYVKYIVGGEEPWQI</sequence>
<dbReference type="GO" id="GO:0008410">
    <property type="term" value="F:CoA-transferase activity"/>
    <property type="evidence" value="ECO:0007669"/>
    <property type="project" value="InterPro"/>
</dbReference>
<dbReference type="InterPro" id="IPR012792">
    <property type="entry name" value="3-oxoacid_CoA-transf_A"/>
</dbReference>
<dbReference type="EMBL" id="CP035281">
    <property type="protein sequence ID" value="QAT44161.1"/>
    <property type="molecule type" value="Genomic_DNA"/>
</dbReference>
<gene>
    <name evidence="2" type="ORF">EQM06_11625</name>
</gene>
<dbReference type="RefSeq" id="WP_128746862.1">
    <property type="nucleotide sequence ID" value="NZ_CP035281.1"/>
</dbReference>
<keyword evidence="1 2" id="KW-0808">Transferase</keyword>
<dbReference type="AlphaFoldDB" id="A0A410PYX8"/>
<dbReference type="PANTHER" id="PTHR13707">
    <property type="entry name" value="KETOACID-COENZYME A TRANSFERASE"/>
    <property type="match status" value="1"/>
</dbReference>
<proteinExistence type="predicted"/>
<dbReference type="OrthoDB" id="9805230at2"/>
<keyword evidence="3" id="KW-1185">Reference proteome</keyword>
<accession>A0A410PYX8</accession>
<dbReference type="KEGG" id="amij:EQM06_11625"/>
<dbReference type="Proteomes" id="UP000287601">
    <property type="component" value="Chromosome"/>
</dbReference>
<dbReference type="InterPro" id="IPR004165">
    <property type="entry name" value="CoA_trans_fam_I"/>
</dbReference>
<name>A0A410PYX8_9FIRM</name>
<reference evidence="2 3" key="1">
    <citation type="submission" date="2019-01" db="EMBL/GenBank/DDBJ databases">
        <title>Draft genomes of a novel of Aminipila strains.</title>
        <authorList>
            <person name="Ma S."/>
        </authorList>
    </citation>
    <scope>NUCLEOTIDE SEQUENCE [LARGE SCALE GENOMIC DNA]</scope>
    <source>
        <strain evidence="3">JN-39</strain>
    </source>
</reference>
<protein>
    <submittedName>
        <fullName evidence="2">CoA transferase subunit A</fullName>
    </submittedName>
</protein>
<dbReference type="SMART" id="SM00882">
    <property type="entry name" value="CoA_trans"/>
    <property type="match status" value="1"/>
</dbReference>
<dbReference type="PANTHER" id="PTHR13707:SF60">
    <property type="entry name" value="ACETATE COA-TRANSFERASE SUBUNIT ALPHA"/>
    <property type="match status" value="1"/>
</dbReference>
<dbReference type="NCBIfam" id="TIGR02429">
    <property type="entry name" value="pcaI_scoA_fam"/>
    <property type="match status" value="1"/>
</dbReference>
<evidence type="ECO:0000313" key="3">
    <source>
        <dbReference type="Proteomes" id="UP000287601"/>
    </source>
</evidence>
<organism evidence="2 3">
    <name type="scientific">Aminipila luticellarii</name>
    <dbReference type="NCBI Taxonomy" id="2507160"/>
    <lineage>
        <taxon>Bacteria</taxon>
        <taxon>Bacillati</taxon>
        <taxon>Bacillota</taxon>
        <taxon>Clostridia</taxon>
        <taxon>Peptostreptococcales</taxon>
        <taxon>Anaerovoracaceae</taxon>
        <taxon>Aminipila</taxon>
    </lineage>
</organism>
<dbReference type="InterPro" id="IPR037171">
    <property type="entry name" value="NagB/RpiA_transferase-like"/>
</dbReference>
<evidence type="ECO:0000256" key="1">
    <source>
        <dbReference type="ARBA" id="ARBA00022679"/>
    </source>
</evidence>
<evidence type="ECO:0000313" key="2">
    <source>
        <dbReference type="EMBL" id="QAT44161.1"/>
    </source>
</evidence>
<dbReference type="SUPFAM" id="SSF100950">
    <property type="entry name" value="NagB/RpiA/CoA transferase-like"/>
    <property type="match status" value="1"/>
</dbReference>